<comment type="caution">
    <text evidence="2">The sequence shown here is derived from an EMBL/GenBank/DDBJ whole genome shotgun (WGS) entry which is preliminary data.</text>
</comment>
<dbReference type="OrthoDB" id="192702at2759"/>
<name>A0A8H7BDB7_9PLEO</name>
<dbReference type="RefSeq" id="XP_038790920.1">
    <property type="nucleotide sequence ID" value="XM_038925064.1"/>
</dbReference>
<dbReference type="AlphaFoldDB" id="A0A8H7BDB7"/>
<reference evidence="2" key="2">
    <citation type="submission" date="2020-08" db="EMBL/GenBank/DDBJ databases">
        <title>Draft Genome Sequence of Cumin Blight Pathogen Alternaria burnsii.</title>
        <authorList>
            <person name="Feng Z."/>
        </authorList>
    </citation>
    <scope>NUCLEOTIDE SEQUENCE</scope>
    <source>
        <strain evidence="2">CBS107.38</strain>
    </source>
</reference>
<sequence length="527" mass="58139">MRTGPPAQRANQQAPSRGLVRPTKVRWSKTSTPSGLSVSINLLDTFVSVERVVTLHHVRHANRRNARIKALYSPRLDPTIAQHKKLSAPACAAAKRPHLSALPAFAPRAEACRTHWRIMAKSIHVVSKLDNAKHAVFHIDEDPPSLAASSVRVQTWLVSLTYNNLTYARSGTPLHWWDTYPVPEASPTPFNSWEKWGIVPAWGYGRVLESTNDAIAPGSLLWGMWPTSEHTVDLQLEAIEPSGHWLERSAQRSKLMTVYNSYEQVSESDAQTMRMTALCKPLWQGPHLLNTSVFSARRIHPFGFGAPWSQEDADLSSAVVVSLSASSKTGRSFGWEMARNRDVSKHGPRALIQMTSVPNTLSEYDSSLPMRAAAYDDTSAMAWAEHFKPSRVVIVDFGASDAVLESVRATASKLAPKVTVVAVGYEAKVYTQEEIAARMATASTKVPVNTSGMRDRVIESQGALEFSKELDGTWNKCLKEEAFSSLQVKVLKTVQGEQGIEGAWSALCNRKVIADVGIVVDFSVRYT</sequence>
<gene>
    <name evidence="2" type="ORF">GT037_000017</name>
</gene>
<dbReference type="EMBL" id="JAAABM010000001">
    <property type="protein sequence ID" value="KAF7681041.1"/>
    <property type="molecule type" value="Genomic_DNA"/>
</dbReference>
<evidence type="ECO:0000256" key="1">
    <source>
        <dbReference type="SAM" id="MobiDB-lite"/>
    </source>
</evidence>
<protein>
    <submittedName>
        <fullName evidence="2">Uncharacterized protein</fullName>
    </submittedName>
</protein>
<keyword evidence="3" id="KW-1185">Reference proteome</keyword>
<dbReference type="Pfam" id="PF11017">
    <property type="entry name" value="DUF2855"/>
    <property type="match status" value="1"/>
</dbReference>
<dbReference type="InterPro" id="IPR021276">
    <property type="entry name" value="DUF2855"/>
</dbReference>
<evidence type="ECO:0000313" key="2">
    <source>
        <dbReference type="EMBL" id="KAF7681041.1"/>
    </source>
</evidence>
<evidence type="ECO:0000313" key="3">
    <source>
        <dbReference type="Proteomes" id="UP000596902"/>
    </source>
</evidence>
<feature type="region of interest" description="Disordered" evidence="1">
    <location>
        <begin position="1"/>
        <end position="32"/>
    </location>
</feature>
<reference evidence="2" key="1">
    <citation type="submission" date="2020-01" db="EMBL/GenBank/DDBJ databases">
        <authorList>
            <person name="Feng Z.H.Z."/>
        </authorList>
    </citation>
    <scope>NUCLEOTIDE SEQUENCE</scope>
    <source>
        <strain evidence="2">CBS107.38</strain>
    </source>
</reference>
<organism evidence="2 3">
    <name type="scientific">Alternaria burnsii</name>
    <dbReference type="NCBI Taxonomy" id="1187904"/>
    <lineage>
        <taxon>Eukaryota</taxon>
        <taxon>Fungi</taxon>
        <taxon>Dikarya</taxon>
        <taxon>Ascomycota</taxon>
        <taxon>Pezizomycotina</taxon>
        <taxon>Dothideomycetes</taxon>
        <taxon>Pleosporomycetidae</taxon>
        <taxon>Pleosporales</taxon>
        <taxon>Pleosporineae</taxon>
        <taxon>Pleosporaceae</taxon>
        <taxon>Alternaria</taxon>
        <taxon>Alternaria sect. Alternaria</taxon>
    </lineage>
</organism>
<dbReference type="Proteomes" id="UP000596902">
    <property type="component" value="Unassembled WGS sequence"/>
</dbReference>
<accession>A0A8H7BDB7</accession>
<proteinExistence type="predicted"/>
<dbReference type="GeneID" id="62198242"/>